<keyword evidence="1" id="KW-0378">Hydrolase</keyword>
<dbReference type="PANTHER" id="PTHR43283">
    <property type="entry name" value="BETA-LACTAMASE-RELATED"/>
    <property type="match status" value="1"/>
</dbReference>
<reference evidence="3" key="1">
    <citation type="journal article" date="2022" name="Int. J. Syst. Evol. Microbiol.">
        <title>Apilactobacillus apisilvae sp. nov., Nicolia spurrieriana gen. nov. sp. nov., Bombilactobacillus folatiphilus sp. nov. and Bombilactobacillus thymidiniphilus sp. nov., four new lactic acid bacterial isolates from stingless bees Tetragonula carbonaria and Austroplebeia australis.</title>
        <authorList>
            <person name="Oliphant S.A."/>
            <person name="Watson-Haigh N.S."/>
            <person name="Sumby K.M."/>
            <person name="Gardner J."/>
            <person name="Groom S."/>
            <person name="Jiranek V."/>
        </authorList>
    </citation>
    <scope>NUCLEOTIDE SEQUENCE</scope>
    <source>
        <strain evidence="3">SGEP1_A5</strain>
    </source>
</reference>
<feature type="domain" description="Beta-lactamase-related" evidence="2">
    <location>
        <begin position="10"/>
        <end position="311"/>
    </location>
</feature>
<keyword evidence="4" id="KW-1185">Reference proteome</keyword>
<dbReference type="RefSeq" id="WP_260116650.1">
    <property type="nucleotide sequence ID" value="NZ_CP093361.1"/>
</dbReference>
<dbReference type="AlphaFoldDB" id="A0A976X5A8"/>
<proteinExistence type="predicted"/>
<dbReference type="GO" id="GO:0016787">
    <property type="term" value="F:hydrolase activity"/>
    <property type="evidence" value="ECO:0007669"/>
    <property type="project" value="UniProtKB-KW"/>
</dbReference>
<dbReference type="PANTHER" id="PTHR43283:SF11">
    <property type="entry name" value="BETA-LACTAMASE-RELATED DOMAIN-CONTAINING PROTEIN"/>
    <property type="match status" value="1"/>
</dbReference>
<dbReference type="Pfam" id="PF00144">
    <property type="entry name" value="Beta-lactamase"/>
    <property type="match status" value="1"/>
</dbReference>
<organism evidence="3 4">
    <name type="scientific">Nicoliella spurrieriana</name>
    <dbReference type="NCBI Taxonomy" id="2925830"/>
    <lineage>
        <taxon>Bacteria</taxon>
        <taxon>Bacillati</taxon>
        <taxon>Bacillota</taxon>
        <taxon>Bacilli</taxon>
        <taxon>Lactobacillales</taxon>
        <taxon>Lactobacillaceae</taxon>
        <taxon>Nicoliella</taxon>
    </lineage>
</organism>
<dbReference type="KEGG" id="lbe:MOO44_08275"/>
<dbReference type="EMBL" id="CP093361">
    <property type="protein sequence ID" value="UQS86848.1"/>
    <property type="molecule type" value="Genomic_DNA"/>
</dbReference>
<evidence type="ECO:0000313" key="3">
    <source>
        <dbReference type="EMBL" id="UQS86848.1"/>
    </source>
</evidence>
<evidence type="ECO:0000256" key="1">
    <source>
        <dbReference type="ARBA" id="ARBA00022801"/>
    </source>
</evidence>
<dbReference type="InterPro" id="IPR050789">
    <property type="entry name" value="Diverse_Enzym_Activities"/>
</dbReference>
<sequence length="330" mass="37145">MEFKRTVHLIHKLITEHIVPGAAYAFYDGQQWRDDIFGNRQWVPEVTPLTKGLTYDVASLTKVVATLPVILQLIEEDRLGLDDSISQYLPEWQFPAVRVSNLLTHTSGITGYIPHRDALNHAELTAALVHQLHVGPDLNHKMVYADVNFIFLGWIAERILGQPIQQLAVQRVFQPLMMNHSTFTPRQSDCVPTVRLANGTVLQGIVDDPKARVLGSQCGSAGLFSTISDLIKFTDEMLHPTGRILSRHTVNDLYHDHTANGELGRSYGWAFDHLKHPFIWQTGYTGTAIVIDPVVHHALILLTNRIHPAAPNEAFIPRRNQIIDTFLTEN</sequence>
<protein>
    <submittedName>
        <fullName evidence="3">Beta-lactamase family protein</fullName>
    </submittedName>
</protein>
<gene>
    <name evidence="3" type="ORF">MOO44_08275</name>
</gene>
<dbReference type="InterPro" id="IPR012338">
    <property type="entry name" value="Beta-lactam/transpept-like"/>
</dbReference>
<name>A0A976X5A8_9LACO</name>
<evidence type="ECO:0000313" key="4">
    <source>
        <dbReference type="Proteomes" id="UP000831181"/>
    </source>
</evidence>
<dbReference type="SUPFAM" id="SSF56601">
    <property type="entry name" value="beta-lactamase/transpeptidase-like"/>
    <property type="match status" value="1"/>
</dbReference>
<accession>A0A976X5A8</accession>
<dbReference type="Gene3D" id="3.40.710.10">
    <property type="entry name" value="DD-peptidase/beta-lactamase superfamily"/>
    <property type="match status" value="1"/>
</dbReference>
<dbReference type="InterPro" id="IPR001466">
    <property type="entry name" value="Beta-lactam-related"/>
</dbReference>
<evidence type="ECO:0000259" key="2">
    <source>
        <dbReference type="Pfam" id="PF00144"/>
    </source>
</evidence>
<dbReference type="Proteomes" id="UP000831181">
    <property type="component" value="Chromosome"/>
</dbReference>